<proteinExistence type="predicted"/>
<dbReference type="GO" id="GO:0016020">
    <property type="term" value="C:membrane"/>
    <property type="evidence" value="ECO:0007669"/>
    <property type="project" value="TreeGrafter"/>
</dbReference>
<dbReference type="GO" id="GO:0016787">
    <property type="term" value="F:hydrolase activity"/>
    <property type="evidence" value="ECO:0007669"/>
    <property type="project" value="UniProtKB-KW"/>
</dbReference>
<keyword evidence="1" id="KW-0378">Hydrolase</keyword>
<dbReference type="Gene3D" id="3.40.50.1820">
    <property type="entry name" value="alpha/beta hydrolase"/>
    <property type="match status" value="1"/>
</dbReference>
<dbReference type="AlphaFoldDB" id="A0A7W7QEG1"/>
<dbReference type="PANTHER" id="PTHR43798">
    <property type="entry name" value="MONOACYLGLYCEROL LIPASE"/>
    <property type="match status" value="1"/>
</dbReference>
<organism evidence="3 4">
    <name type="scientific">Actinophytocola algeriensis</name>
    <dbReference type="NCBI Taxonomy" id="1768010"/>
    <lineage>
        <taxon>Bacteria</taxon>
        <taxon>Bacillati</taxon>
        <taxon>Actinomycetota</taxon>
        <taxon>Actinomycetes</taxon>
        <taxon>Pseudonocardiales</taxon>
        <taxon>Pseudonocardiaceae</taxon>
    </lineage>
</organism>
<keyword evidence="4" id="KW-1185">Reference proteome</keyword>
<dbReference type="Proteomes" id="UP000520767">
    <property type="component" value="Unassembled WGS sequence"/>
</dbReference>
<evidence type="ECO:0000313" key="3">
    <source>
        <dbReference type="EMBL" id="MBB4911636.1"/>
    </source>
</evidence>
<dbReference type="InterPro" id="IPR000073">
    <property type="entry name" value="AB_hydrolase_1"/>
</dbReference>
<dbReference type="RefSeq" id="WP_221464832.1">
    <property type="nucleotide sequence ID" value="NZ_JACHJQ010000010.1"/>
</dbReference>
<evidence type="ECO:0000256" key="1">
    <source>
        <dbReference type="ARBA" id="ARBA00022801"/>
    </source>
</evidence>
<accession>A0A7W7QEG1</accession>
<sequence>MIDTRAIAVPGGSLHTATAGDPANPAAVLVHAGIAHSDMWTGLMRAMSDELFLVAYDCRCFGRSVTSLEGTYSDVADLASVLDAYGLESALLVGASRGTRIAIDFTLTHPDRVRGLFLAAPDVSGYDAPATDAERALLAAMEAADDAGDTEGIIASEARLLIDGPLRDLEDRRAAMRASVAEMARVSYAQQDKTPDFESFEPPAAGRLAEITCPVRVLTGDLDTSGMKAMAAAVESDCPRATLVEVADAAHMLVLEHPDVVERELRAWVRHVVT</sequence>
<protein>
    <submittedName>
        <fullName evidence="3">Pimeloyl-ACP methyl ester carboxylesterase</fullName>
    </submittedName>
</protein>
<dbReference type="Pfam" id="PF00561">
    <property type="entry name" value="Abhydrolase_1"/>
    <property type="match status" value="1"/>
</dbReference>
<reference evidence="3 4" key="1">
    <citation type="submission" date="2020-08" db="EMBL/GenBank/DDBJ databases">
        <title>Genomic Encyclopedia of Type Strains, Phase III (KMG-III): the genomes of soil and plant-associated and newly described type strains.</title>
        <authorList>
            <person name="Whitman W."/>
        </authorList>
    </citation>
    <scope>NUCLEOTIDE SEQUENCE [LARGE SCALE GENOMIC DNA]</scope>
    <source>
        <strain evidence="3 4">CECT 8960</strain>
    </source>
</reference>
<dbReference type="EMBL" id="JACHJQ010000010">
    <property type="protein sequence ID" value="MBB4911636.1"/>
    <property type="molecule type" value="Genomic_DNA"/>
</dbReference>
<gene>
    <name evidence="3" type="ORF">FHR82_007906</name>
</gene>
<comment type="caution">
    <text evidence="3">The sequence shown here is derived from an EMBL/GenBank/DDBJ whole genome shotgun (WGS) entry which is preliminary data.</text>
</comment>
<evidence type="ECO:0000259" key="2">
    <source>
        <dbReference type="Pfam" id="PF00561"/>
    </source>
</evidence>
<name>A0A7W7QEG1_9PSEU</name>
<feature type="domain" description="AB hydrolase-1" evidence="2">
    <location>
        <begin position="28"/>
        <end position="258"/>
    </location>
</feature>
<dbReference type="SUPFAM" id="SSF53474">
    <property type="entry name" value="alpha/beta-Hydrolases"/>
    <property type="match status" value="1"/>
</dbReference>
<evidence type="ECO:0000313" key="4">
    <source>
        <dbReference type="Proteomes" id="UP000520767"/>
    </source>
</evidence>
<dbReference type="PANTHER" id="PTHR43798:SF31">
    <property type="entry name" value="AB HYDROLASE SUPERFAMILY PROTEIN YCLE"/>
    <property type="match status" value="1"/>
</dbReference>
<dbReference type="InterPro" id="IPR050266">
    <property type="entry name" value="AB_hydrolase_sf"/>
</dbReference>
<dbReference type="InterPro" id="IPR029058">
    <property type="entry name" value="AB_hydrolase_fold"/>
</dbReference>